<dbReference type="Gramene" id="EES10862">
    <property type="protein sequence ID" value="EES10862"/>
    <property type="gene ID" value="SORBI_3006G092200"/>
</dbReference>
<dbReference type="SMART" id="SM00184">
    <property type="entry name" value="RING"/>
    <property type="match status" value="1"/>
</dbReference>
<dbReference type="InterPro" id="IPR013083">
    <property type="entry name" value="Znf_RING/FYVE/PHD"/>
</dbReference>
<protein>
    <recommendedName>
        <fullName evidence="4">RING-type E3 ubiquitin transferase</fullName>
        <ecNumber evidence="4">2.3.2.27</ecNumber>
    </recommendedName>
</protein>
<dbReference type="InterPro" id="IPR001841">
    <property type="entry name" value="Znf_RING"/>
</dbReference>
<dbReference type="FunFam" id="3.30.40.10:FF:000187">
    <property type="entry name" value="E3 ubiquitin-protein ligase ATL6"/>
    <property type="match status" value="1"/>
</dbReference>
<dbReference type="Proteomes" id="UP000807115">
    <property type="component" value="Chromosome 6"/>
</dbReference>
<proteinExistence type="inferred from homology"/>
<comment type="similarity">
    <text evidence="13">Belongs to the RING-type zinc finger family. ATL subfamily.</text>
</comment>
<evidence type="ECO:0000256" key="11">
    <source>
        <dbReference type="ARBA" id="ARBA00022989"/>
    </source>
</evidence>
<evidence type="ECO:0000313" key="19">
    <source>
        <dbReference type="Proteomes" id="UP000807115"/>
    </source>
</evidence>
<accession>A0A921UBV7</accession>
<dbReference type="OrthoDB" id="8062037at2759"/>
<comment type="subcellular location">
    <subcellularLocation>
        <location evidence="2">Membrane</location>
        <topology evidence="2">Single-pass membrane protein</topology>
    </subcellularLocation>
</comment>
<feature type="transmembrane region" description="Helical" evidence="16">
    <location>
        <begin position="31"/>
        <end position="53"/>
    </location>
</feature>
<dbReference type="InterPro" id="IPR053238">
    <property type="entry name" value="RING-H2_zinc_finger"/>
</dbReference>
<feature type="compositionally biased region" description="Low complexity" evidence="15">
    <location>
        <begin position="231"/>
        <end position="242"/>
    </location>
</feature>
<evidence type="ECO:0000256" key="8">
    <source>
        <dbReference type="ARBA" id="ARBA00022771"/>
    </source>
</evidence>
<keyword evidence="8 14" id="KW-0863">Zinc-finger</keyword>
<reference evidence="18" key="2">
    <citation type="submission" date="2020-10" db="EMBL/GenBank/DDBJ databases">
        <authorList>
            <person name="Cooper E.A."/>
            <person name="Brenton Z.W."/>
            <person name="Flinn B.S."/>
            <person name="Jenkins J."/>
            <person name="Shu S."/>
            <person name="Flowers D."/>
            <person name="Luo F."/>
            <person name="Wang Y."/>
            <person name="Xia P."/>
            <person name="Barry K."/>
            <person name="Daum C."/>
            <person name="Lipzen A."/>
            <person name="Yoshinaga Y."/>
            <person name="Schmutz J."/>
            <person name="Saski C."/>
            <person name="Vermerris W."/>
            <person name="Kresovich S."/>
        </authorList>
    </citation>
    <scope>NUCLEOTIDE SEQUENCE</scope>
</reference>
<dbReference type="PANTHER" id="PTHR14155">
    <property type="entry name" value="RING FINGER DOMAIN-CONTAINING"/>
    <property type="match status" value="1"/>
</dbReference>
<evidence type="ECO:0000256" key="3">
    <source>
        <dbReference type="ARBA" id="ARBA00004906"/>
    </source>
</evidence>
<dbReference type="GO" id="GO:0008270">
    <property type="term" value="F:zinc ion binding"/>
    <property type="evidence" value="ECO:0007669"/>
    <property type="project" value="UniProtKB-KW"/>
</dbReference>
<dbReference type="EC" id="2.3.2.27" evidence="4"/>
<keyword evidence="11 16" id="KW-1133">Transmembrane helix</keyword>
<evidence type="ECO:0000256" key="4">
    <source>
        <dbReference type="ARBA" id="ARBA00012483"/>
    </source>
</evidence>
<evidence type="ECO:0000256" key="9">
    <source>
        <dbReference type="ARBA" id="ARBA00022786"/>
    </source>
</evidence>
<evidence type="ECO:0000256" key="6">
    <source>
        <dbReference type="ARBA" id="ARBA00022692"/>
    </source>
</evidence>
<feature type="region of interest" description="Disordered" evidence="15">
    <location>
        <begin position="224"/>
        <end position="243"/>
    </location>
</feature>
<name>A0A921UBV7_SORBI</name>
<evidence type="ECO:0000256" key="1">
    <source>
        <dbReference type="ARBA" id="ARBA00000900"/>
    </source>
</evidence>
<evidence type="ECO:0000256" key="2">
    <source>
        <dbReference type="ARBA" id="ARBA00004167"/>
    </source>
</evidence>
<evidence type="ECO:0000256" key="10">
    <source>
        <dbReference type="ARBA" id="ARBA00022833"/>
    </source>
</evidence>
<feature type="region of interest" description="Disordered" evidence="15">
    <location>
        <begin position="63"/>
        <end position="96"/>
    </location>
</feature>
<dbReference type="EMBL" id="CM027685">
    <property type="protein sequence ID" value="KAG0525939.1"/>
    <property type="molecule type" value="Genomic_DNA"/>
</dbReference>
<organism evidence="18 19">
    <name type="scientific">Sorghum bicolor</name>
    <name type="common">Sorghum</name>
    <name type="synonym">Sorghum vulgare</name>
    <dbReference type="NCBI Taxonomy" id="4558"/>
    <lineage>
        <taxon>Eukaryota</taxon>
        <taxon>Viridiplantae</taxon>
        <taxon>Streptophyta</taxon>
        <taxon>Embryophyta</taxon>
        <taxon>Tracheophyta</taxon>
        <taxon>Spermatophyta</taxon>
        <taxon>Magnoliopsida</taxon>
        <taxon>Liliopsida</taxon>
        <taxon>Poales</taxon>
        <taxon>Poaceae</taxon>
        <taxon>PACMAD clade</taxon>
        <taxon>Panicoideae</taxon>
        <taxon>Andropogonodae</taxon>
        <taxon>Andropogoneae</taxon>
        <taxon>Sorghinae</taxon>
        <taxon>Sorghum</taxon>
    </lineage>
</organism>
<dbReference type="OMA" id="VMHHFLA"/>
<evidence type="ECO:0000256" key="13">
    <source>
        <dbReference type="ARBA" id="ARBA00024209"/>
    </source>
</evidence>
<dbReference type="PANTHER" id="PTHR14155:SF627">
    <property type="entry name" value="OS06G0192800 PROTEIN"/>
    <property type="match status" value="1"/>
</dbReference>
<evidence type="ECO:0000256" key="7">
    <source>
        <dbReference type="ARBA" id="ARBA00022723"/>
    </source>
</evidence>
<keyword evidence="6 16" id="KW-0812">Transmembrane</keyword>
<evidence type="ECO:0000256" key="15">
    <source>
        <dbReference type="SAM" id="MobiDB-lite"/>
    </source>
</evidence>
<evidence type="ECO:0000313" key="18">
    <source>
        <dbReference type="EMBL" id="KAG0525939.1"/>
    </source>
</evidence>
<reference evidence="18" key="1">
    <citation type="journal article" date="2019" name="BMC Genomics">
        <title>A new reference genome for Sorghum bicolor reveals high levels of sequence similarity between sweet and grain genotypes: implications for the genetics of sugar metabolism.</title>
        <authorList>
            <person name="Cooper E.A."/>
            <person name="Brenton Z.W."/>
            <person name="Flinn B.S."/>
            <person name="Jenkins J."/>
            <person name="Shu S."/>
            <person name="Flowers D."/>
            <person name="Luo F."/>
            <person name="Wang Y."/>
            <person name="Xia P."/>
            <person name="Barry K."/>
            <person name="Daum C."/>
            <person name="Lipzen A."/>
            <person name="Yoshinaga Y."/>
            <person name="Schmutz J."/>
            <person name="Saski C."/>
            <person name="Vermerris W."/>
            <person name="Kresovich S."/>
        </authorList>
    </citation>
    <scope>NUCLEOTIDE SEQUENCE</scope>
</reference>
<comment type="catalytic activity">
    <reaction evidence="1">
        <text>S-ubiquitinyl-[E2 ubiquitin-conjugating enzyme]-L-cysteine + [acceptor protein]-L-lysine = [E2 ubiquitin-conjugating enzyme]-L-cysteine + N(6)-ubiquitinyl-[acceptor protein]-L-lysine.</text>
        <dbReference type="EC" id="2.3.2.27"/>
    </reaction>
</comment>
<dbReference type="KEGG" id="sbi:8080355"/>
<keyword evidence="7" id="KW-0479">Metal-binding</keyword>
<keyword evidence="5" id="KW-0808">Transferase</keyword>
<keyword evidence="10" id="KW-0862">Zinc</keyword>
<comment type="pathway">
    <text evidence="3">Protein modification; protein ubiquitination.</text>
</comment>
<dbReference type="GO" id="GO:0016020">
    <property type="term" value="C:membrane"/>
    <property type="evidence" value="ECO:0007669"/>
    <property type="project" value="UniProtKB-SubCell"/>
</dbReference>
<gene>
    <name evidence="18" type="ORF">BDA96_06G101400</name>
</gene>
<dbReference type="Pfam" id="PF13639">
    <property type="entry name" value="zf-RING_2"/>
    <property type="match status" value="1"/>
</dbReference>
<dbReference type="AlphaFoldDB" id="A0A921UBV7"/>
<evidence type="ECO:0000256" key="14">
    <source>
        <dbReference type="PROSITE-ProRule" id="PRU00175"/>
    </source>
</evidence>
<evidence type="ECO:0000256" key="16">
    <source>
        <dbReference type="SAM" id="Phobius"/>
    </source>
</evidence>
<feature type="domain" description="RING-type" evidence="17">
    <location>
        <begin position="125"/>
        <end position="167"/>
    </location>
</feature>
<keyword evidence="12 16" id="KW-0472">Membrane</keyword>
<evidence type="ECO:0000259" key="17">
    <source>
        <dbReference type="PROSITE" id="PS50089"/>
    </source>
</evidence>
<dbReference type="GO" id="GO:0061630">
    <property type="term" value="F:ubiquitin protein ligase activity"/>
    <property type="evidence" value="ECO:0007669"/>
    <property type="project" value="UniProtKB-EC"/>
</dbReference>
<dbReference type="CDD" id="cd16461">
    <property type="entry name" value="RING-H2_EL5-like"/>
    <property type="match status" value="1"/>
</dbReference>
<keyword evidence="9" id="KW-0833">Ubl conjugation pathway</keyword>
<dbReference type="PROSITE" id="PS50089">
    <property type="entry name" value="ZF_RING_2"/>
    <property type="match status" value="1"/>
</dbReference>
<sequence length="305" mass="31598">MSALPENIVAGGSGPAPVPWWSASSPVGGDVVLSGVVLLFAALAFAFVLYHYFTVTVVSRRGGSGTRERERDGAAVGPPSSAAQQRGTLLGGRDGHGLDPSSVLRALPLTVYKAKGRAAGEALECAVCLAELTDGEAARFLPRCQHGFHAECIDLWLRGHSTCPLCRVDVDLLPPAPPSSSSSSSALPPALPEPANYPMNLPTNVLFWGSQDAVTVARLRASGTRTTTVHSGPSAPSGASPPLAIHVREATPPAVAPPTREGDAAKAQGLLARLSSLRRLWSRGSTHDAAAIGHTLPCRATNHLV</sequence>
<evidence type="ECO:0000256" key="5">
    <source>
        <dbReference type="ARBA" id="ARBA00022679"/>
    </source>
</evidence>
<dbReference type="SUPFAM" id="SSF57850">
    <property type="entry name" value="RING/U-box"/>
    <property type="match status" value="1"/>
</dbReference>
<comment type="caution">
    <text evidence="18">The sequence shown here is derived from an EMBL/GenBank/DDBJ whole genome shotgun (WGS) entry which is preliminary data.</text>
</comment>
<evidence type="ECO:0000256" key="12">
    <source>
        <dbReference type="ARBA" id="ARBA00023136"/>
    </source>
</evidence>
<dbReference type="Gene3D" id="3.30.40.10">
    <property type="entry name" value="Zinc/RING finger domain, C3HC4 (zinc finger)"/>
    <property type="match status" value="1"/>
</dbReference>